<comment type="similarity">
    <text evidence="1">Belongs to the CIA30 family.</text>
</comment>
<evidence type="ECO:0000259" key="2">
    <source>
        <dbReference type="Pfam" id="PF08547"/>
    </source>
</evidence>
<dbReference type="Pfam" id="PF08547">
    <property type="entry name" value="CIA30"/>
    <property type="match status" value="1"/>
</dbReference>
<name>A0A1J0AEJ5_9CYAN</name>
<dbReference type="Proteomes" id="UP000180235">
    <property type="component" value="Chromosome"/>
</dbReference>
<dbReference type="InterPro" id="IPR013857">
    <property type="entry name" value="NADH-UbQ_OxRdtase-assoc_prot30"/>
</dbReference>
<dbReference type="PANTHER" id="PTHR13194">
    <property type="entry name" value="COMPLEX I INTERMEDIATE-ASSOCIATED PROTEIN 30"/>
    <property type="match status" value="1"/>
</dbReference>
<accession>A0A1J0AEJ5</accession>
<dbReference type="STRING" id="1188229.GlitD10_2027"/>
<dbReference type="SUPFAM" id="SSF49785">
    <property type="entry name" value="Galactose-binding domain-like"/>
    <property type="match status" value="1"/>
</dbReference>
<dbReference type="AlphaFoldDB" id="A0A1J0AEJ5"/>
<dbReference type="GO" id="GO:0010257">
    <property type="term" value="P:NADH dehydrogenase complex assembly"/>
    <property type="evidence" value="ECO:0007669"/>
    <property type="project" value="TreeGrafter"/>
</dbReference>
<dbReference type="InterPro" id="IPR008979">
    <property type="entry name" value="Galactose-bd-like_sf"/>
</dbReference>
<sequence length="232" mass="25308">MTLGFYLAMQFPDVGRLWQTVTYFEALPLVACLQRTLGHNPPPATVMPQGEIMMDLSQPTGVDLWGALDDVVMGGMSRSSLVADPAGARFEGMVTTQNNGGFASVRTRNLEPPLDLSGTTGLTLRVRGDGKRYKLLVRDSSSWDSLAYGAQFDTQPATWITVKIPFADLVPVFRAKTVPSAPPMVLTQVISLQLMLSKFAYDGQINPTFQPGDFRLQISTIGTYTDAPFPTL</sequence>
<reference evidence="3 4" key="1">
    <citation type="submission" date="2016-10" db="EMBL/GenBank/DDBJ databases">
        <title>Description of Gloeomargarita lithophora gen. nov., sp. nov., a thylakoid-bearing basal-branching cyanobacterium with intracellular carbonates, and proposal for Gloeomargaritales ord. nov.</title>
        <authorList>
            <person name="Moreira D."/>
            <person name="Tavera R."/>
            <person name="Benzerara K."/>
            <person name="Skouri-Panet F."/>
            <person name="Couradeau E."/>
            <person name="Gerard E."/>
            <person name="Loussert C."/>
            <person name="Novelo E."/>
            <person name="Zivanovic Y."/>
            <person name="Lopez-Garcia P."/>
        </authorList>
    </citation>
    <scope>NUCLEOTIDE SEQUENCE [LARGE SCALE GENOMIC DNA]</scope>
    <source>
        <strain evidence="3 4">D10</strain>
    </source>
</reference>
<protein>
    <submittedName>
        <fullName evidence="3">Nucleoside-diphosphate-sugar epimerase</fullName>
    </submittedName>
</protein>
<feature type="domain" description="NADH:ubiquinone oxidoreductase intermediate-associated protein 30" evidence="2">
    <location>
        <begin position="55"/>
        <end position="218"/>
    </location>
</feature>
<dbReference type="InterPro" id="IPR039131">
    <property type="entry name" value="NDUFAF1"/>
</dbReference>
<dbReference type="KEGG" id="glt:GlitD10_2027"/>
<evidence type="ECO:0000256" key="1">
    <source>
        <dbReference type="ARBA" id="ARBA00007884"/>
    </source>
</evidence>
<dbReference type="EMBL" id="CP017675">
    <property type="protein sequence ID" value="APB34353.1"/>
    <property type="molecule type" value="Genomic_DNA"/>
</dbReference>
<proteinExistence type="inferred from homology"/>
<dbReference type="PANTHER" id="PTHR13194:SF19">
    <property type="entry name" value="NAD(P)-BINDING ROSSMANN-FOLD SUPERFAMILY PROTEIN"/>
    <property type="match status" value="1"/>
</dbReference>
<organism evidence="3 4">
    <name type="scientific">Gloeomargarita lithophora Alchichica-D10</name>
    <dbReference type="NCBI Taxonomy" id="1188229"/>
    <lineage>
        <taxon>Bacteria</taxon>
        <taxon>Bacillati</taxon>
        <taxon>Cyanobacteriota</taxon>
        <taxon>Cyanophyceae</taxon>
        <taxon>Gloeomargaritales</taxon>
        <taxon>Gloeomargaritaceae</taxon>
        <taxon>Gloeomargarita</taxon>
    </lineage>
</organism>
<dbReference type="GO" id="GO:0051082">
    <property type="term" value="F:unfolded protein binding"/>
    <property type="evidence" value="ECO:0007669"/>
    <property type="project" value="TreeGrafter"/>
</dbReference>
<keyword evidence="4" id="KW-1185">Reference proteome</keyword>
<gene>
    <name evidence="3" type="ORF">GlitD10_2027</name>
</gene>
<evidence type="ECO:0000313" key="4">
    <source>
        <dbReference type="Proteomes" id="UP000180235"/>
    </source>
</evidence>
<evidence type="ECO:0000313" key="3">
    <source>
        <dbReference type="EMBL" id="APB34353.1"/>
    </source>
</evidence>